<dbReference type="Proteomes" id="UP000298030">
    <property type="component" value="Unassembled WGS sequence"/>
</dbReference>
<accession>A0A4Y7T655</accession>
<keyword evidence="7" id="KW-1185">Reference proteome</keyword>
<evidence type="ECO:0000259" key="5">
    <source>
        <dbReference type="PROSITE" id="PS50865"/>
    </source>
</evidence>
<dbReference type="PROSITE" id="PS50865">
    <property type="entry name" value="ZF_MYND_2"/>
    <property type="match status" value="1"/>
</dbReference>
<dbReference type="Gene3D" id="6.10.140.2220">
    <property type="match status" value="1"/>
</dbReference>
<evidence type="ECO:0000256" key="3">
    <source>
        <dbReference type="ARBA" id="ARBA00022833"/>
    </source>
</evidence>
<dbReference type="EMBL" id="QPFP01000026">
    <property type="protein sequence ID" value="TEB29653.1"/>
    <property type="molecule type" value="Genomic_DNA"/>
</dbReference>
<proteinExistence type="predicted"/>
<evidence type="ECO:0000313" key="6">
    <source>
        <dbReference type="EMBL" id="TEB29653.1"/>
    </source>
</evidence>
<feature type="domain" description="MYND-type" evidence="5">
    <location>
        <begin position="26"/>
        <end position="63"/>
    </location>
</feature>
<keyword evidence="3" id="KW-0862">Zinc</keyword>
<evidence type="ECO:0000256" key="2">
    <source>
        <dbReference type="ARBA" id="ARBA00022771"/>
    </source>
</evidence>
<dbReference type="PROSITE" id="PS01360">
    <property type="entry name" value="ZF_MYND_1"/>
    <property type="match status" value="1"/>
</dbReference>
<evidence type="ECO:0000256" key="4">
    <source>
        <dbReference type="PROSITE-ProRule" id="PRU00134"/>
    </source>
</evidence>
<dbReference type="SUPFAM" id="SSF144232">
    <property type="entry name" value="HIT/MYND zinc finger-like"/>
    <property type="match status" value="1"/>
</dbReference>
<comment type="caution">
    <text evidence="6">The sequence shown here is derived from an EMBL/GenBank/DDBJ whole genome shotgun (WGS) entry which is preliminary data.</text>
</comment>
<dbReference type="Gene3D" id="1.10.220.160">
    <property type="match status" value="1"/>
</dbReference>
<gene>
    <name evidence="6" type="ORF">FA13DRAFT_620510</name>
</gene>
<evidence type="ECO:0000256" key="1">
    <source>
        <dbReference type="ARBA" id="ARBA00022723"/>
    </source>
</evidence>
<dbReference type="AlphaFoldDB" id="A0A4Y7T655"/>
<sequence length="416" mass="46879">MAQQETSTISKSMPTSTPSAYEPPLCDYCYDHPGRFTCAGCRKKRYCSKSCQERSWETHIFDCDAKKKIKSFHHLARAVSRDLLPTDQQTLDDWGFDRANSCEGHAGPIMLFGLYTGLLRYLDIPAKTLDQWRRNGVLLEEIKQAYGTIPEGSRGGYYPWLLKNKFTIDRSLPLPNSPEDTANRTLRDGCRFAGETLPASISSIRQHIASMPPKKGACIALCGMLLNRCHPSPIQTLWLDFGFCIGGQYSELCAGRLYQKLVASASFREILGAYETCGMVALFRKKGLTSDPDYKCISEQFEDVMSGSGRGTFKSSWNLKQFIQAKTDNPKSDVAIIPSVRVDYGFMNCTDAHDLATLINLYQEYFQSDKNNCIHLHNACIKGALFEYLGNFSEVPLKESHRRLLRNLYPLPDPGF</sequence>
<dbReference type="InterPro" id="IPR002893">
    <property type="entry name" value="Znf_MYND"/>
</dbReference>
<protein>
    <recommendedName>
        <fullName evidence="5">MYND-type domain-containing protein</fullName>
    </recommendedName>
</protein>
<name>A0A4Y7T655_COPMI</name>
<keyword evidence="1" id="KW-0479">Metal-binding</keyword>
<dbReference type="Pfam" id="PF01753">
    <property type="entry name" value="zf-MYND"/>
    <property type="match status" value="1"/>
</dbReference>
<organism evidence="6 7">
    <name type="scientific">Coprinellus micaceus</name>
    <name type="common">Glistening ink-cap mushroom</name>
    <name type="synonym">Coprinus micaceus</name>
    <dbReference type="NCBI Taxonomy" id="71717"/>
    <lineage>
        <taxon>Eukaryota</taxon>
        <taxon>Fungi</taxon>
        <taxon>Dikarya</taxon>
        <taxon>Basidiomycota</taxon>
        <taxon>Agaricomycotina</taxon>
        <taxon>Agaricomycetes</taxon>
        <taxon>Agaricomycetidae</taxon>
        <taxon>Agaricales</taxon>
        <taxon>Agaricineae</taxon>
        <taxon>Psathyrellaceae</taxon>
        <taxon>Coprinellus</taxon>
    </lineage>
</organism>
<dbReference type="OrthoDB" id="4851849at2759"/>
<reference evidence="6 7" key="1">
    <citation type="journal article" date="2019" name="Nat. Ecol. Evol.">
        <title>Megaphylogeny resolves global patterns of mushroom evolution.</title>
        <authorList>
            <person name="Varga T."/>
            <person name="Krizsan K."/>
            <person name="Foldi C."/>
            <person name="Dima B."/>
            <person name="Sanchez-Garcia M."/>
            <person name="Sanchez-Ramirez S."/>
            <person name="Szollosi G.J."/>
            <person name="Szarkandi J.G."/>
            <person name="Papp V."/>
            <person name="Albert L."/>
            <person name="Andreopoulos W."/>
            <person name="Angelini C."/>
            <person name="Antonin V."/>
            <person name="Barry K.W."/>
            <person name="Bougher N.L."/>
            <person name="Buchanan P."/>
            <person name="Buyck B."/>
            <person name="Bense V."/>
            <person name="Catcheside P."/>
            <person name="Chovatia M."/>
            <person name="Cooper J."/>
            <person name="Damon W."/>
            <person name="Desjardin D."/>
            <person name="Finy P."/>
            <person name="Geml J."/>
            <person name="Haridas S."/>
            <person name="Hughes K."/>
            <person name="Justo A."/>
            <person name="Karasinski D."/>
            <person name="Kautmanova I."/>
            <person name="Kiss B."/>
            <person name="Kocsube S."/>
            <person name="Kotiranta H."/>
            <person name="LaButti K.M."/>
            <person name="Lechner B.E."/>
            <person name="Liimatainen K."/>
            <person name="Lipzen A."/>
            <person name="Lukacs Z."/>
            <person name="Mihaltcheva S."/>
            <person name="Morgado L.N."/>
            <person name="Niskanen T."/>
            <person name="Noordeloos M.E."/>
            <person name="Ohm R.A."/>
            <person name="Ortiz-Santana B."/>
            <person name="Ovrebo C."/>
            <person name="Racz N."/>
            <person name="Riley R."/>
            <person name="Savchenko A."/>
            <person name="Shiryaev A."/>
            <person name="Soop K."/>
            <person name="Spirin V."/>
            <person name="Szebenyi C."/>
            <person name="Tomsovsky M."/>
            <person name="Tulloss R.E."/>
            <person name="Uehling J."/>
            <person name="Grigoriev I.V."/>
            <person name="Vagvolgyi C."/>
            <person name="Papp T."/>
            <person name="Martin F.M."/>
            <person name="Miettinen O."/>
            <person name="Hibbett D.S."/>
            <person name="Nagy L.G."/>
        </authorList>
    </citation>
    <scope>NUCLEOTIDE SEQUENCE [LARGE SCALE GENOMIC DNA]</scope>
    <source>
        <strain evidence="6 7">FP101781</strain>
    </source>
</reference>
<evidence type="ECO:0000313" key="7">
    <source>
        <dbReference type="Proteomes" id="UP000298030"/>
    </source>
</evidence>
<dbReference type="STRING" id="71717.A0A4Y7T655"/>
<dbReference type="GO" id="GO:0008270">
    <property type="term" value="F:zinc ion binding"/>
    <property type="evidence" value="ECO:0007669"/>
    <property type="project" value="UniProtKB-KW"/>
</dbReference>
<keyword evidence="2 4" id="KW-0863">Zinc-finger</keyword>